<dbReference type="PANTHER" id="PTHR42718:SF46">
    <property type="entry name" value="BLR6921 PROTEIN"/>
    <property type="match status" value="1"/>
</dbReference>
<dbReference type="SUPFAM" id="SSF103473">
    <property type="entry name" value="MFS general substrate transporter"/>
    <property type="match status" value="1"/>
</dbReference>
<dbReference type="Proteomes" id="UP001500902">
    <property type="component" value="Unassembled WGS sequence"/>
</dbReference>
<feature type="transmembrane region" description="Helical" evidence="8">
    <location>
        <begin position="219"/>
        <end position="237"/>
    </location>
</feature>
<feature type="transmembrane region" description="Helical" evidence="8">
    <location>
        <begin position="393"/>
        <end position="411"/>
    </location>
</feature>
<evidence type="ECO:0000256" key="3">
    <source>
        <dbReference type="ARBA" id="ARBA00022475"/>
    </source>
</evidence>
<feature type="domain" description="Major facilitator superfamily (MFS) profile" evidence="9">
    <location>
        <begin position="1"/>
        <end position="446"/>
    </location>
</feature>
<feature type="region of interest" description="Disordered" evidence="7">
    <location>
        <begin position="446"/>
        <end position="465"/>
    </location>
</feature>
<dbReference type="CDD" id="cd17321">
    <property type="entry name" value="MFS_MMR_MDR_like"/>
    <property type="match status" value="1"/>
</dbReference>
<dbReference type="Gene3D" id="1.20.1720.10">
    <property type="entry name" value="Multidrug resistance protein D"/>
    <property type="match status" value="1"/>
</dbReference>
<keyword evidence="5 8" id="KW-1133">Transmembrane helix</keyword>
<feature type="transmembrane region" description="Helical" evidence="8">
    <location>
        <begin position="126"/>
        <end position="145"/>
    </location>
</feature>
<evidence type="ECO:0000259" key="9">
    <source>
        <dbReference type="PROSITE" id="PS50850"/>
    </source>
</evidence>
<dbReference type="InterPro" id="IPR020846">
    <property type="entry name" value="MFS_dom"/>
</dbReference>
<comment type="subcellular location">
    <subcellularLocation>
        <location evidence="1">Cell membrane</location>
        <topology evidence="1">Multi-pass membrane protein</topology>
    </subcellularLocation>
</comment>
<name>A0ABP7C4D1_9ACTN</name>
<feature type="transmembrane region" description="Helical" evidence="8">
    <location>
        <begin position="92"/>
        <end position="114"/>
    </location>
</feature>
<organism evidence="10 11">
    <name type="scientific">Nonomuraea antimicrobica</name>
    <dbReference type="NCBI Taxonomy" id="561173"/>
    <lineage>
        <taxon>Bacteria</taxon>
        <taxon>Bacillati</taxon>
        <taxon>Actinomycetota</taxon>
        <taxon>Actinomycetes</taxon>
        <taxon>Streptosporangiales</taxon>
        <taxon>Streptosporangiaceae</taxon>
        <taxon>Nonomuraea</taxon>
    </lineage>
</organism>
<comment type="caution">
    <text evidence="10">The sequence shown here is derived from an EMBL/GenBank/DDBJ whole genome shotgun (WGS) entry which is preliminary data.</text>
</comment>
<keyword evidence="6 8" id="KW-0472">Membrane</keyword>
<feature type="transmembrane region" description="Helical" evidence="8">
    <location>
        <begin position="37"/>
        <end position="55"/>
    </location>
</feature>
<keyword evidence="2" id="KW-0813">Transport</keyword>
<feature type="transmembrane region" description="Helical" evidence="8">
    <location>
        <begin position="67"/>
        <end position="86"/>
    </location>
</feature>
<evidence type="ECO:0000313" key="11">
    <source>
        <dbReference type="Proteomes" id="UP001500902"/>
    </source>
</evidence>
<feature type="transmembrane region" description="Helical" evidence="8">
    <location>
        <begin position="289"/>
        <end position="309"/>
    </location>
</feature>
<evidence type="ECO:0000256" key="1">
    <source>
        <dbReference type="ARBA" id="ARBA00004651"/>
    </source>
</evidence>
<reference evidence="11" key="1">
    <citation type="journal article" date="2019" name="Int. J. Syst. Evol. Microbiol.">
        <title>The Global Catalogue of Microorganisms (GCM) 10K type strain sequencing project: providing services to taxonomists for standard genome sequencing and annotation.</title>
        <authorList>
            <consortium name="The Broad Institute Genomics Platform"/>
            <consortium name="The Broad Institute Genome Sequencing Center for Infectious Disease"/>
            <person name="Wu L."/>
            <person name="Ma J."/>
        </authorList>
    </citation>
    <scope>NUCLEOTIDE SEQUENCE [LARGE SCALE GENOMIC DNA]</scope>
    <source>
        <strain evidence="11">JCM 16904</strain>
    </source>
</reference>
<feature type="transmembrane region" description="Helical" evidence="8">
    <location>
        <begin position="258"/>
        <end position="277"/>
    </location>
</feature>
<dbReference type="InterPro" id="IPR036259">
    <property type="entry name" value="MFS_trans_sf"/>
</dbReference>
<feature type="transmembrane region" description="Helical" evidence="8">
    <location>
        <begin position="347"/>
        <end position="372"/>
    </location>
</feature>
<protein>
    <submittedName>
        <fullName evidence="10">MFS transporter</fullName>
    </submittedName>
</protein>
<evidence type="ECO:0000256" key="6">
    <source>
        <dbReference type="ARBA" id="ARBA00023136"/>
    </source>
</evidence>
<feature type="transmembrane region" description="Helical" evidence="8">
    <location>
        <begin position="188"/>
        <end position="207"/>
    </location>
</feature>
<evidence type="ECO:0000256" key="8">
    <source>
        <dbReference type="SAM" id="Phobius"/>
    </source>
</evidence>
<evidence type="ECO:0000313" key="10">
    <source>
        <dbReference type="EMBL" id="GAA3675980.1"/>
    </source>
</evidence>
<sequence length="465" mass="46662">MLALLAFAQFISAIDYNIVYVALPEIGRQIGFSTQTLQWVVSAYAVTFGGFLLLGGRAADLLGRRRMFAVALALYGIASLAGGLATSPGLLIAARAVQGLGGALLLPATLSLINTMFAEGPARSRALAVWGGAGGVGLALGSLLGGVLTDALGWESVFFVNVPLAAIAVAGVFAVFPAEPRGERRGGFDLPGALSATLGSTLLVFGLVQGPEAGWADPVIVGSLLAAMALLGLFVAIEARSAEPLMPLTLLTNRSLTAAMAVTFIFMGTFGAQYYILTVYLQDLRGFDALATGLAFLPGGLMALLGTKVSERLLIRTGTRTTLLTGLGLGAAGMIAFGLAMSPQGGYAVLLPGIVLISLGQGVAWTAMFVAASAGVAPQRQGIASAMASTTQQIGSAVGLAVLVAIINAGPAGTATTDGLRTAGLLAATLTLVGAGVALTLRGSPASGPVQQAVTTSSGDTRVGG</sequence>
<evidence type="ECO:0000256" key="7">
    <source>
        <dbReference type="SAM" id="MobiDB-lite"/>
    </source>
</evidence>
<proteinExistence type="predicted"/>
<feature type="transmembrane region" description="Helical" evidence="8">
    <location>
        <begin position="321"/>
        <end position="341"/>
    </location>
</feature>
<dbReference type="PANTHER" id="PTHR42718">
    <property type="entry name" value="MAJOR FACILITATOR SUPERFAMILY MULTIDRUG TRANSPORTER MFSC"/>
    <property type="match status" value="1"/>
</dbReference>
<dbReference type="PROSITE" id="PS00216">
    <property type="entry name" value="SUGAR_TRANSPORT_1"/>
    <property type="match status" value="1"/>
</dbReference>
<dbReference type="InterPro" id="IPR011701">
    <property type="entry name" value="MFS"/>
</dbReference>
<dbReference type="Pfam" id="PF07690">
    <property type="entry name" value="MFS_1"/>
    <property type="match status" value="1"/>
</dbReference>
<evidence type="ECO:0000256" key="4">
    <source>
        <dbReference type="ARBA" id="ARBA00022692"/>
    </source>
</evidence>
<evidence type="ECO:0000256" key="5">
    <source>
        <dbReference type="ARBA" id="ARBA00022989"/>
    </source>
</evidence>
<keyword evidence="11" id="KW-1185">Reference proteome</keyword>
<feature type="transmembrane region" description="Helical" evidence="8">
    <location>
        <begin position="423"/>
        <end position="441"/>
    </location>
</feature>
<gene>
    <name evidence="10" type="ORF">GCM10022224_045270</name>
</gene>
<dbReference type="PROSITE" id="PS50850">
    <property type="entry name" value="MFS"/>
    <property type="match status" value="1"/>
</dbReference>
<dbReference type="Gene3D" id="1.20.1250.20">
    <property type="entry name" value="MFS general substrate transporter like domains"/>
    <property type="match status" value="1"/>
</dbReference>
<keyword evidence="4 8" id="KW-0812">Transmembrane</keyword>
<feature type="compositionally biased region" description="Polar residues" evidence="7">
    <location>
        <begin position="449"/>
        <end position="465"/>
    </location>
</feature>
<evidence type="ECO:0000256" key="2">
    <source>
        <dbReference type="ARBA" id="ARBA00022448"/>
    </source>
</evidence>
<dbReference type="EMBL" id="BAAAZP010000087">
    <property type="protein sequence ID" value="GAA3675980.1"/>
    <property type="molecule type" value="Genomic_DNA"/>
</dbReference>
<keyword evidence="3" id="KW-1003">Cell membrane</keyword>
<feature type="transmembrane region" description="Helical" evidence="8">
    <location>
        <begin position="157"/>
        <end position="176"/>
    </location>
</feature>
<accession>A0ABP7C4D1</accession>
<dbReference type="InterPro" id="IPR005829">
    <property type="entry name" value="Sugar_transporter_CS"/>
</dbReference>